<dbReference type="Proteomes" id="UP000198656">
    <property type="component" value="Unassembled WGS sequence"/>
</dbReference>
<dbReference type="Gene3D" id="2.180.10.10">
    <property type="entry name" value="RHS repeat-associated core"/>
    <property type="match status" value="1"/>
</dbReference>
<dbReference type="STRING" id="1121419.SAMN05443529_108153"/>
<proteinExistence type="predicted"/>
<protein>
    <submittedName>
        <fullName evidence="1">RHS repeat-associated core domain-containing protein</fullName>
    </submittedName>
</protein>
<reference evidence="2" key="1">
    <citation type="submission" date="2016-10" db="EMBL/GenBank/DDBJ databases">
        <authorList>
            <person name="Varghese N."/>
            <person name="Submissions S."/>
        </authorList>
    </citation>
    <scope>NUCLEOTIDE SEQUENCE [LARGE SCALE GENOMIC DNA]</scope>
    <source>
        <strain evidence="2">DSM 8344</strain>
    </source>
</reference>
<dbReference type="InterPro" id="IPR022385">
    <property type="entry name" value="Rhs_assc_core"/>
</dbReference>
<evidence type="ECO:0000313" key="1">
    <source>
        <dbReference type="EMBL" id="SDG99832.1"/>
    </source>
</evidence>
<keyword evidence="2" id="KW-1185">Reference proteome</keyword>
<organism evidence="1 2">
    <name type="scientific">Desulfosporosinus hippei DSM 8344</name>
    <dbReference type="NCBI Taxonomy" id="1121419"/>
    <lineage>
        <taxon>Bacteria</taxon>
        <taxon>Bacillati</taxon>
        <taxon>Bacillota</taxon>
        <taxon>Clostridia</taxon>
        <taxon>Eubacteriales</taxon>
        <taxon>Desulfitobacteriaceae</taxon>
        <taxon>Desulfosporosinus</taxon>
    </lineage>
</organism>
<gene>
    <name evidence="1" type="ORF">SAMN05443529_108153</name>
</gene>
<dbReference type="EMBL" id="FNCP01000008">
    <property type="protein sequence ID" value="SDG99832.1"/>
    <property type="molecule type" value="Genomic_DNA"/>
</dbReference>
<evidence type="ECO:0000313" key="2">
    <source>
        <dbReference type="Proteomes" id="UP000198656"/>
    </source>
</evidence>
<name>A0A1G7YTD0_9FIRM</name>
<dbReference type="NCBIfam" id="TIGR03696">
    <property type="entry name" value="Rhs_assc_core"/>
    <property type="match status" value="1"/>
</dbReference>
<accession>A0A1G7YTD0</accession>
<dbReference type="AlphaFoldDB" id="A0A1G7YTD0"/>
<sequence length="148" mass="16039">MKALYYDPETARFISRDPYGGDLGNPISQNFYAYANGDPINFADPSGSFAETALDVGSLGLSMYDFYNDPSWGNGGYLAWDVAATFLPFIPGSWAGKVGKSLSNVGNYLAKKVPNQVTPGIRQLTGQYVDDLGRVQPNATVFSLLYSL</sequence>